<name>A0A7G1KGI0_9NOCA</name>
<dbReference type="SUPFAM" id="SSF109854">
    <property type="entry name" value="DinB/YfiT-like putative metalloenzymes"/>
    <property type="match status" value="1"/>
</dbReference>
<dbReference type="Proteomes" id="UP000516173">
    <property type="component" value="Chromosome"/>
</dbReference>
<dbReference type="GeneID" id="80346040"/>
<sequence length="211" mass="23388">MDRETSWQHIEQQRRAIADLLADLTPEQWEAPSLCAGWRIREVAAHLALTPEPPSPSVLVRTGLRVRGDYNRLIDELTRAHADRPPWELVTRLRVNAASRTLPKLTNYSNILFDTIVHGQDIALPLGRTIAVPPEAAAAGATRAAKVGRPVWNRHRLDGIRLCAIDIEWAYGTGREIYGPILALLLLVTGRTALLDQVTGPGVVRLTRQLA</sequence>
<dbReference type="KEGG" id="nwl:NWFMUON74_14480"/>
<dbReference type="InterPro" id="IPR034660">
    <property type="entry name" value="DinB/YfiT-like"/>
</dbReference>
<reference evidence="2 3" key="1">
    <citation type="submission" date="2020-08" db="EMBL/GenBank/DDBJ databases">
        <title>Genome Sequencing of Nocardia wallacei strain FMUON74 and assembly.</title>
        <authorList>
            <person name="Toyokawa M."/>
            <person name="Uesaka K."/>
        </authorList>
    </citation>
    <scope>NUCLEOTIDE SEQUENCE [LARGE SCALE GENOMIC DNA]</scope>
    <source>
        <strain evidence="2 3">FMUON74</strain>
    </source>
</reference>
<dbReference type="GO" id="GO:0046872">
    <property type="term" value="F:metal ion binding"/>
    <property type="evidence" value="ECO:0007669"/>
    <property type="project" value="InterPro"/>
</dbReference>
<accession>A0A7G1KGI0</accession>
<dbReference type="RefSeq" id="WP_187687170.1">
    <property type="nucleotide sequence ID" value="NZ_AP023396.1"/>
</dbReference>
<dbReference type="NCBIfam" id="TIGR03083">
    <property type="entry name" value="maleylpyruvate isomerase family mycothiol-dependent enzyme"/>
    <property type="match status" value="1"/>
</dbReference>
<dbReference type="Pfam" id="PF11716">
    <property type="entry name" value="MDMPI_N"/>
    <property type="match status" value="1"/>
</dbReference>
<keyword evidence="3" id="KW-1185">Reference proteome</keyword>
<feature type="domain" description="Mycothiol-dependent maleylpyruvate isomerase metal-binding" evidence="1">
    <location>
        <begin position="11"/>
        <end position="99"/>
    </location>
</feature>
<dbReference type="Gene3D" id="1.20.120.450">
    <property type="entry name" value="dinb family like domain"/>
    <property type="match status" value="1"/>
</dbReference>
<dbReference type="AlphaFoldDB" id="A0A7G1KGI0"/>
<evidence type="ECO:0000313" key="3">
    <source>
        <dbReference type="Proteomes" id="UP000516173"/>
    </source>
</evidence>
<proteinExistence type="predicted"/>
<evidence type="ECO:0000313" key="2">
    <source>
        <dbReference type="EMBL" id="BCK53676.1"/>
    </source>
</evidence>
<dbReference type="InterPro" id="IPR017517">
    <property type="entry name" value="Maleyloyr_isom"/>
</dbReference>
<gene>
    <name evidence="2" type="ORF">NWFMUON74_14480</name>
</gene>
<dbReference type="InterPro" id="IPR024344">
    <property type="entry name" value="MDMPI_metal-binding"/>
</dbReference>
<evidence type="ECO:0000259" key="1">
    <source>
        <dbReference type="Pfam" id="PF11716"/>
    </source>
</evidence>
<dbReference type="EMBL" id="AP023396">
    <property type="protein sequence ID" value="BCK53676.1"/>
    <property type="molecule type" value="Genomic_DNA"/>
</dbReference>
<organism evidence="2 3">
    <name type="scientific">Nocardia wallacei</name>
    <dbReference type="NCBI Taxonomy" id="480035"/>
    <lineage>
        <taxon>Bacteria</taxon>
        <taxon>Bacillati</taxon>
        <taxon>Actinomycetota</taxon>
        <taxon>Actinomycetes</taxon>
        <taxon>Mycobacteriales</taxon>
        <taxon>Nocardiaceae</taxon>
        <taxon>Nocardia</taxon>
    </lineage>
</organism>
<protein>
    <recommendedName>
        <fullName evidence="1">Mycothiol-dependent maleylpyruvate isomerase metal-binding domain-containing protein</fullName>
    </recommendedName>
</protein>